<dbReference type="InterPro" id="IPR034139">
    <property type="entry name" value="TOPRIM_OLD"/>
</dbReference>
<organism evidence="3 4">
    <name type="scientific">Salipaludibacillus aurantiacus</name>
    <dbReference type="NCBI Taxonomy" id="1601833"/>
    <lineage>
        <taxon>Bacteria</taxon>
        <taxon>Bacillati</taxon>
        <taxon>Bacillota</taxon>
        <taxon>Bacilli</taxon>
        <taxon>Bacillales</taxon>
        <taxon>Bacillaceae</taxon>
    </lineage>
</organism>
<dbReference type="InterPro" id="IPR051396">
    <property type="entry name" value="Bact_Antivir_Def_Nuclease"/>
</dbReference>
<dbReference type="InterPro" id="IPR041685">
    <property type="entry name" value="AAA_GajA/Old/RecF-like"/>
</dbReference>
<evidence type="ECO:0000313" key="4">
    <source>
        <dbReference type="Proteomes" id="UP000198571"/>
    </source>
</evidence>
<protein>
    <submittedName>
        <fullName evidence="3">Predicted ATP-dependent endonuclease of the OLD family, contains P-loop ATPase and TOPRIM domains</fullName>
    </submittedName>
</protein>
<dbReference type="GO" id="GO:0004519">
    <property type="term" value="F:endonuclease activity"/>
    <property type="evidence" value="ECO:0007669"/>
    <property type="project" value="UniProtKB-KW"/>
</dbReference>
<dbReference type="OrthoDB" id="308933at2"/>
<reference evidence="4" key="1">
    <citation type="submission" date="2016-10" db="EMBL/GenBank/DDBJ databases">
        <authorList>
            <person name="Varghese N."/>
            <person name="Submissions S."/>
        </authorList>
    </citation>
    <scope>NUCLEOTIDE SEQUENCE [LARGE SCALE GENOMIC DNA]</scope>
    <source>
        <strain evidence="4">S9</strain>
    </source>
</reference>
<keyword evidence="4" id="KW-1185">Reference proteome</keyword>
<keyword evidence="3" id="KW-0540">Nuclease</keyword>
<keyword evidence="3" id="KW-0378">Hydrolase</keyword>
<dbReference type="Gene3D" id="3.40.50.300">
    <property type="entry name" value="P-loop containing nucleotide triphosphate hydrolases"/>
    <property type="match status" value="1"/>
</dbReference>
<dbReference type="EMBL" id="FOGT01000008">
    <property type="protein sequence ID" value="SES10220.1"/>
    <property type="molecule type" value="Genomic_DNA"/>
</dbReference>
<dbReference type="AlphaFoldDB" id="A0A1H9UL07"/>
<dbReference type="InterPro" id="IPR027417">
    <property type="entry name" value="P-loop_NTPase"/>
</dbReference>
<dbReference type="PANTHER" id="PTHR43581:SF4">
    <property type="entry name" value="ATP_GTP PHOSPHATASE"/>
    <property type="match status" value="1"/>
</dbReference>
<dbReference type="STRING" id="1601833.SAMN05518684_10824"/>
<dbReference type="CDD" id="cd00267">
    <property type="entry name" value="ABC_ATPase"/>
    <property type="match status" value="1"/>
</dbReference>
<dbReference type="PANTHER" id="PTHR43581">
    <property type="entry name" value="ATP/GTP PHOSPHATASE"/>
    <property type="match status" value="1"/>
</dbReference>
<feature type="domain" description="OLD protein-like TOPRIM" evidence="2">
    <location>
        <begin position="415"/>
        <end position="482"/>
    </location>
</feature>
<dbReference type="SUPFAM" id="SSF52540">
    <property type="entry name" value="P-loop containing nucleoside triphosphate hydrolases"/>
    <property type="match status" value="1"/>
</dbReference>
<dbReference type="Pfam" id="PF20469">
    <property type="entry name" value="OLD-like_TOPRIM"/>
    <property type="match status" value="1"/>
</dbReference>
<evidence type="ECO:0000259" key="2">
    <source>
        <dbReference type="Pfam" id="PF20469"/>
    </source>
</evidence>
<accession>A0A1H9UL07</accession>
<keyword evidence="3" id="KW-0255">Endonuclease</keyword>
<dbReference type="Pfam" id="PF13175">
    <property type="entry name" value="AAA_15"/>
    <property type="match status" value="1"/>
</dbReference>
<dbReference type="RefSeq" id="WP_093051760.1">
    <property type="nucleotide sequence ID" value="NZ_FOGT01000008.1"/>
</dbReference>
<name>A0A1H9UL07_9BACI</name>
<dbReference type="Proteomes" id="UP000198571">
    <property type="component" value="Unassembled WGS sequence"/>
</dbReference>
<gene>
    <name evidence="3" type="ORF">SAMN05518684_10824</name>
</gene>
<evidence type="ECO:0000313" key="3">
    <source>
        <dbReference type="EMBL" id="SES10220.1"/>
    </source>
</evidence>
<sequence>MKLKECKIKNFRCLKNFGPVPLYNLTMLIGENDSGKSSVLDALEMALNNLFPNESDFYYIEGIPTEPIQIELKFDVSPSETIDSKFLNSSSDLLYKVTYDKHQTKNEIQGQAYTNELLNQDFSKLKTPELKAILDVLGIVTEGKVNNNQRVELIEQYLNENTLEVEEKWTVAPKEILDIIPRFEKYCSSDYETPEKLIEKTLKDVFKSELYTKNPDTGETIVHESITGFEEKVREKLNEKVGELNGFVNTYNNQISNVSVEPIIDFTNGLKTGKLLLTEDNGGTYYLENKGEGTKKRLFMAILDWDRQIMLESVTKPVIRGYDEPDSNLHYEAQRKMYYSIRDITYQAQSQIQAIVCTHSLTMVDRAPSKIINLIKKNLEGHSNVEYLKSGGDSDIDEFLNSVTSNMGITNSSIFYERCFLLVEGITEENALPILYHKYFNRTLSESGIKIINIEGNGSWYNFVRLMGKNKSKLMLTLLDSDSKEPGTSCSLTLANLRSMGFQEDFIDKNVFYIGSKEFEDSFSSELYLKCLNLHWKKADGSLWTLEEIDLFKAEEKFSDKIVNEAAKLSQIFEPGKKCTKETLAIRMAELIDANDVPQELLVLFEEANRITGIQ</sequence>
<evidence type="ECO:0000259" key="1">
    <source>
        <dbReference type="Pfam" id="PF13175"/>
    </source>
</evidence>
<proteinExistence type="predicted"/>
<feature type="domain" description="Endonuclease GajA/Old nuclease/RecF-like AAA" evidence="1">
    <location>
        <begin position="1"/>
        <end position="364"/>
    </location>
</feature>